<dbReference type="SUPFAM" id="SSF53448">
    <property type="entry name" value="Nucleotide-diphospho-sugar transferases"/>
    <property type="match status" value="1"/>
</dbReference>
<evidence type="ECO:0000313" key="4">
    <source>
        <dbReference type="Proteomes" id="UP000220927"/>
    </source>
</evidence>
<dbReference type="InterPro" id="IPR025877">
    <property type="entry name" value="MobA-like_NTP_Trfase"/>
</dbReference>
<dbReference type="KEGG" id="rad:CO657_23045"/>
<dbReference type="PANTHER" id="PTHR43777:SF1">
    <property type="entry name" value="MOLYBDENUM COFACTOR CYTIDYLYLTRANSFERASE"/>
    <property type="match status" value="1"/>
</dbReference>
<name>A0AAE5WR25_9HYPH</name>
<dbReference type="InterPro" id="IPR029044">
    <property type="entry name" value="Nucleotide-diphossugar_trans"/>
</dbReference>
<evidence type="ECO:0000313" key="3">
    <source>
        <dbReference type="EMBL" id="QAS80899.1"/>
    </source>
</evidence>
<evidence type="ECO:0000259" key="2">
    <source>
        <dbReference type="Pfam" id="PF12804"/>
    </source>
</evidence>
<gene>
    <name evidence="3" type="ORF">CO657_23045</name>
</gene>
<dbReference type="EMBL" id="CP034999">
    <property type="protein sequence ID" value="QAS80899.1"/>
    <property type="molecule type" value="Genomic_DNA"/>
</dbReference>
<keyword evidence="4" id="KW-1185">Reference proteome</keyword>
<keyword evidence="1" id="KW-0460">Magnesium</keyword>
<organism evidence="3 4">
    <name type="scientific">Rhizobium acidisoli</name>
    <dbReference type="NCBI Taxonomy" id="1538158"/>
    <lineage>
        <taxon>Bacteria</taxon>
        <taxon>Pseudomonadati</taxon>
        <taxon>Pseudomonadota</taxon>
        <taxon>Alphaproteobacteria</taxon>
        <taxon>Hyphomicrobiales</taxon>
        <taxon>Rhizobiaceae</taxon>
        <taxon>Rhizobium/Agrobacterium group</taxon>
        <taxon>Rhizobium</taxon>
    </lineage>
</organism>
<geneLocation type="plasmid" evidence="4">
    <name>prapfh23a</name>
</geneLocation>
<evidence type="ECO:0000256" key="1">
    <source>
        <dbReference type="ARBA" id="ARBA00022842"/>
    </source>
</evidence>
<feature type="domain" description="MobA-like NTP transferase" evidence="2">
    <location>
        <begin position="2"/>
        <end position="65"/>
    </location>
</feature>
<dbReference type="GO" id="GO:0016779">
    <property type="term" value="F:nucleotidyltransferase activity"/>
    <property type="evidence" value="ECO:0007669"/>
    <property type="project" value="UniProtKB-ARBA"/>
</dbReference>
<keyword evidence="3" id="KW-0614">Plasmid</keyword>
<accession>A0AAE5WR25</accession>
<dbReference type="PANTHER" id="PTHR43777">
    <property type="entry name" value="MOLYBDENUM COFACTOR CYTIDYLYLTRANSFERASE"/>
    <property type="match status" value="1"/>
</dbReference>
<dbReference type="Gene3D" id="3.90.550.10">
    <property type="entry name" value="Spore Coat Polysaccharide Biosynthesis Protein SpsA, Chain A"/>
    <property type="match status" value="1"/>
</dbReference>
<proteinExistence type="predicted"/>
<reference evidence="3 4" key="1">
    <citation type="submission" date="2019-01" db="EMBL/GenBank/DDBJ databases">
        <title>Genomic insights into the origins and evolution of symbiotic genes in the Phaseolus vulgaris microsymbionts.</title>
        <authorList>
            <person name="Tong W."/>
        </authorList>
    </citation>
    <scope>NUCLEOTIDE SEQUENCE [LARGE SCALE GENOMIC DNA]</scope>
    <source>
        <strain evidence="3 4">FH23</strain>
        <plasmid evidence="4">prapfh23a</plasmid>
    </source>
</reference>
<sequence>MLADMPWVSTADINSLIEAFFAHRCRPIIVATCGSVRGNPVILPRSLLGEVANLKGDLGARNIIRGSNLPVVEVDIGPSALHDVDTMEALVAAGGIVS</sequence>
<dbReference type="AlphaFoldDB" id="A0AAE5WR25"/>
<dbReference type="Pfam" id="PF12804">
    <property type="entry name" value="NTP_transf_3"/>
    <property type="match status" value="1"/>
</dbReference>
<dbReference type="Proteomes" id="UP000220927">
    <property type="component" value="Plasmid pRapFH23a"/>
</dbReference>
<protein>
    <recommendedName>
        <fullName evidence="2">MobA-like NTP transferase domain-containing protein</fullName>
    </recommendedName>
</protein>